<organism evidence="4 5">
    <name type="scientific">Corynebacterium pyruviciproducens ATCC BAA-1742</name>
    <dbReference type="NCBI Taxonomy" id="1125779"/>
    <lineage>
        <taxon>Bacteria</taxon>
        <taxon>Bacillati</taxon>
        <taxon>Actinomycetota</taxon>
        <taxon>Actinomycetes</taxon>
        <taxon>Mycobacteriales</taxon>
        <taxon>Corynebacteriaceae</taxon>
        <taxon>Corynebacterium</taxon>
    </lineage>
</organism>
<dbReference type="PROSITE" id="PS51257">
    <property type="entry name" value="PROKAR_LIPOPROTEIN"/>
    <property type="match status" value="1"/>
</dbReference>
<dbReference type="NCBIfam" id="TIGR03769">
    <property type="entry name" value="P_ac_wall_RPT"/>
    <property type="match status" value="1"/>
</dbReference>
<dbReference type="HOGENOM" id="CLU_059337_0_0_11"/>
<dbReference type="RefSeq" id="WP_016458300.1">
    <property type="nucleotide sequence ID" value="NZ_KE150447.1"/>
</dbReference>
<protein>
    <submittedName>
        <fullName evidence="4">Surface-anchored protein domain protein</fullName>
    </submittedName>
</protein>
<dbReference type="InterPro" id="IPR022435">
    <property type="entry name" value="Surface-anchored_actinobac"/>
</dbReference>
<comment type="caution">
    <text evidence="4">The sequence shown here is derived from an EMBL/GenBank/DDBJ whole genome shotgun (WGS) entry which is preliminary data.</text>
</comment>
<proteinExistence type="predicted"/>
<feature type="region of interest" description="Disordered" evidence="1">
    <location>
        <begin position="210"/>
        <end position="245"/>
    </location>
</feature>
<evidence type="ECO:0000313" key="5">
    <source>
        <dbReference type="Proteomes" id="UP000014408"/>
    </source>
</evidence>
<feature type="chain" id="PRO_5004505263" evidence="3">
    <location>
        <begin position="25"/>
        <end position="275"/>
    </location>
</feature>
<accession>S2ZWF5</accession>
<keyword evidence="2" id="KW-0812">Transmembrane</keyword>
<dbReference type="eggNOG" id="COG0803">
    <property type="taxonomic scope" value="Bacteria"/>
</dbReference>
<dbReference type="STRING" id="1125779.HMPREF1219_01554"/>
<dbReference type="Proteomes" id="UP000014408">
    <property type="component" value="Unassembled WGS sequence"/>
</dbReference>
<name>S2ZWF5_9CORY</name>
<keyword evidence="3" id="KW-0732">Signal</keyword>
<reference evidence="4 5" key="1">
    <citation type="submission" date="2013-05" db="EMBL/GenBank/DDBJ databases">
        <title>The Genome Sequence of Corynebacterium pyruviciproducens 1773O (ATCC BAA-1742).</title>
        <authorList>
            <consortium name="The Broad Institute Genomics Platform"/>
            <person name="Earl A."/>
            <person name="Ward D."/>
            <person name="Feldgarden M."/>
            <person name="Gevers D."/>
            <person name="Tong J."/>
            <person name="Walker B."/>
            <person name="Young S."/>
            <person name="Zeng Q."/>
            <person name="Gargeya S."/>
            <person name="Fitzgerald M."/>
            <person name="Haas B."/>
            <person name="Abouelleil A."/>
            <person name="Allen A.W."/>
            <person name="Alvarado L."/>
            <person name="Arachchi H.M."/>
            <person name="Berlin A.M."/>
            <person name="Chapman S.B."/>
            <person name="Gainer-Dewar J."/>
            <person name="Goldberg J."/>
            <person name="Griggs A."/>
            <person name="Gujja S."/>
            <person name="Hansen M."/>
            <person name="Howarth C."/>
            <person name="Imamovic A."/>
            <person name="Ireland A."/>
            <person name="Larimer J."/>
            <person name="McCowan C."/>
            <person name="Murphy C."/>
            <person name="Pearson M."/>
            <person name="Poon T.W."/>
            <person name="Priest M."/>
            <person name="Roberts A."/>
            <person name="Saif S."/>
            <person name="Shea T."/>
            <person name="Sisk P."/>
            <person name="Sykes S."/>
            <person name="Wortman J."/>
            <person name="Nusbaum C."/>
            <person name="Birren B."/>
        </authorList>
    </citation>
    <scope>NUCLEOTIDE SEQUENCE [LARGE SCALE GENOMIC DNA]</scope>
    <source>
        <strain evidence="4 5">ATCC BAA-1742</strain>
    </source>
</reference>
<evidence type="ECO:0000256" key="1">
    <source>
        <dbReference type="SAM" id="MobiDB-lite"/>
    </source>
</evidence>
<dbReference type="EMBL" id="ATBY01000015">
    <property type="protein sequence ID" value="EPD68374.1"/>
    <property type="molecule type" value="Genomic_DNA"/>
</dbReference>
<gene>
    <name evidence="4" type="ORF">HMPREF1219_01554</name>
</gene>
<sequence length="275" mass="28623">MLRHLAATVLTLLAVVFSCTPATALTLTDGHIDAFYVTSDMQLMLENDDGLHQPEDVTLSIPASAYREETAQFLGVGAYFLPQAQSQGLIWPGWDTTESGTPLRLVFHEVSGPGTVYLFSQGTFGGVDPLLAGGALELASGSEINQDHPAHVHANWAFTEAGTYRMTVQAVAADGRESREATYTWQVGDGNSSATSESHAPTNVAAPATMATPTAEQHTTTSTSPVASNASQSTPSTAPKALASTGPTQLTGPLALLGLGLTVLGCGVLTSVRRP</sequence>
<dbReference type="PATRIC" id="fig|1125779.3.peg.1515"/>
<evidence type="ECO:0000256" key="2">
    <source>
        <dbReference type="SAM" id="Phobius"/>
    </source>
</evidence>
<keyword evidence="2" id="KW-1133">Transmembrane helix</keyword>
<keyword evidence="2" id="KW-0472">Membrane</keyword>
<keyword evidence="5" id="KW-1185">Reference proteome</keyword>
<feature type="signal peptide" evidence="3">
    <location>
        <begin position="1"/>
        <end position="24"/>
    </location>
</feature>
<dbReference type="NCBIfam" id="NF038134">
    <property type="entry name" value="choice_anch_M"/>
    <property type="match status" value="1"/>
</dbReference>
<evidence type="ECO:0000313" key="4">
    <source>
        <dbReference type="EMBL" id="EPD68374.1"/>
    </source>
</evidence>
<feature type="transmembrane region" description="Helical" evidence="2">
    <location>
        <begin position="254"/>
        <end position="272"/>
    </location>
</feature>
<evidence type="ECO:0000256" key="3">
    <source>
        <dbReference type="SAM" id="SignalP"/>
    </source>
</evidence>
<dbReference type="AlphaFoldDB" id="S2ZWF5"/>
<feature type="compositionally biased region" description="Polar residues" evidence="1">
    <location>
        <begin position="216"/>
        <end position="237"/>
    </location>
</feature>